<feature type="signal peptide" evidence="1">
    <location>
        <begin position="1"/>
        <end position="25"/>
    </location>
</feature>
<feature type="domain" description="Ice-binding protein C-terminal" evidence="2">
    <location>
        <begin position="306"/>
        <end position="328"/>
    </location>
</feature>
<sequence>MKLKKLALATGFALAAMSVVGTAQATALATSILDIRNLTFRDGAGNILDRSDFSAIGPTNTADISTSLNGTTLSNEMTRAGEDIDMAHIVLGTPVPGYTENSYAVYSNPSASTFSLADQSQFGSPITGLVVNGTPISAPATASHGAYVVLDSFADGSSTANNGLQSGFVFEMGNDGAFEIRFDARAYLEAWNGSGEVFPTAASAAFNLTFTIDNLLTGANVATWSPDGVSNAGGASAFGITAEIDPFRLNDSVSANAPFLNDLARFRGASEGVAFDGGWSATTLLTAGTPYQLTIRSSAEADARQAVPEPATLALVGLGILGLGLSRRRRA</sequence>
<dbReference type="OrthoDB" id="9961195at2"/>
<evidence type="ECO:0000313" key="4">
    <source>
        <dbReference type="Proteomes" id="UP000183107"/>
    </source>
</evidence>
<dbReference type="RefSeq" id="WP_074796191.1">
    <property type="nucleotide sequence ID" value="NZ_FOVJ01000002.1"/>
</dbReference>
<evidence type="ECO:0000256" key="1">
    <source>
        <dbReference type="SAM" id="SignalP"/>
    </source>
</evidence>
<dbReference type="InterPro" id="IPR013424">
    <property type="entry name" value="Ice-binding_C"/>
</dbReference>
<reference evidence="4" key="1">
    <citation type="submission" date="2016-10" db="EMBL/GenBank/DDBJ databases">
        <authorList>
            <person name="Varghese N."/>
        </authorList>
    </citation>
    <scope>NUCLEOTIDE SEQUENCE [LARGE SCALE GENOMIC DNA]</scope>
    <source>
        <strain evidence="4">Nsp8</strain>
    </source>
</reference>
<dbReference type="NCBIfam" id="TIGR02595">
    <property type="entry name" value="PEP_CTERM"/>
    <property type="match status" value="1"/>
</dbReference>
<accession>A0A1I5AQY0</accession>
<gene>
    <name evidence="3" type="ORF">SAMN05216386_1494</name>
</gene>
<dbReference type="InterPro" id="IPR048213">
    <property type="entry name" value="EDSA_1-like"/>
</dbReference>
<protein>
    <submittedName>
        <fullName evidence="3">PEP-CTERM protein-sorting domain-containing protein</fullName>
    </submittedName>
</protein>
<dbReference type="Proteomes" id="UP000183107">
    <property type="component" value="Unassembled WGS sequence"/>
</dbReference>
<feature type="chain" id="PRO_5010220590" evidence="1">
    <location>
        <begin position="26"/>
        <end position="331"/>
    </location>
</feature>
<evidence type="ECO:0000259" key="2">
    <source>
        <dbReference type="Pfam" id="PF07589"/>
    </source>
</evidence>
<evidence type="ECO:0000313" key="3">
    <source>
        <dbReference type="EMBL" id="SFN64790.1"/>
    </source>
</evidence>
<dbReference type="NCBIfam" id="NF041538">
    <property type="entry name" value="PEP_EDSA_1"/>
    <property type="match status" value="1"/>
</dbReference>
<name>A0A1I5AQY0_9PROT</name>
<keyword evidence="4" id="KW-1185">Reference proteome</keyword>
<organism evidence="3 4">
    <name type="scientific">Nitrosospira briensis</name>
    <dbReference type="NCBI Taxonomy" id="35799"/>
    <lineage>
        <taxon>Bacteria</taxon>
        <taxon>Pseudomonadati</taxon>
        <taxon>Pseudomonadota</taxon>
        <taxon>Betaproteobacteria</taxon>
        <taxon>Nitrosomonadales</taxon>
        <taxon>Nitrosomonadaceae</taxon>
        <taxon>Nitrosospira</taxon>
    </lineage>
</organism>
<dbReference type="Pfam" id="PF07589">
    <property type="entry name" value="PEP-CTERM"/>
    <property type="match status" value="1"/>
</dbReference>
<dbReference type="EMBL" id="FOVJ01000002">
    <property type="protein sequence ID" value="SFN64790.1"/>
    <property type="molecule type" value="Genomic_DNA"/>
</dbReference>
<dbReference type="AlphaFoldDB" id="A0A1I5AQY0"/>
<keyword evidence="1" id="KW-0732">Signal</keyword>
<proteinExistence type="predicted"/>